<proteinExistence type="predicted"/>
<dbReference type="EMBL" id="JACIFU010000001">
    <property type="protein sequence ID" value="MBB4172898.1"/>
    <property type="molecule type" value="Genomic_DNA"/>
</dbReference>
<name>A0A7W6Q2U0_9RHOB</name>
<evidence type="ECO:0000313" key="2">
    <source>
        <dbReference type="EMBL" id="MBB4172898.1"/>
    </source>
</evidence>
<evidence type="ECO:0000256" key="1">
    <source>
        <dbReference type="SAM" id="MobiDB-lite"/>
    </source>
</evidence>
<gene>
    <name evidence="2" type="ORF">GGR93_000659</name>
</gene>
<reference evidence="2 3" key="1">
    <citation type="submission" date="2020-08" db="EMBL/GenBank/DDBJ databases">
        <title>Genomic Encyclopedia of Type Strains, Phase IV (KMG-IV): sequencing the most valuable type-strain genomes for metagenomic binning, comparative biology and taxonomic classification.</title>
        <authorList>
            <person name="Goeker M."/>
        </authorList>
    </citation>
    <scope>NUCLEOTIDE SEQUENCE [LARGE SCALE GENOMIC DNA]</scope>
    <source>
        <strain evidence="2 3">DSM 101015</strain>
    </source>
</reference>
<dbReference type="Proteomes" id="UP000565745">
    <property type="component" value="Unassembled WGS sequence"/>
</dbReference>
<sequence length="38" mass="4320">MAKKSFKVGRSAKTGRFTTVKKAQKKKSTHVVETIKRK</sequence>
<comment type="caution">
    <text evidence="2">The sequence shown here is derived from an EMBL/GenBank/DDBJ whole genome shotgun (WGS) entry which is preliminary data.</text>
</comment>
<evidence type="ECO:0000313" key="3">
    <source>
        <dbReference type="Proteomes" id="UP000565745"/>
    </source>
</evidence>
<dbReference type="AlphaFoldDB" id="A0A7W6Q2U0"/>
<organism evidence="2 3">
    <name type="scientific">Sulfitobacter noctilucicola</name>
    <dbReference type="NCBI Taxonomy" id="1342301"/>
    <lineage>
        <taxon>Bacteria</taxon>
        <taxon>Pseudomonadati</taxon>
        <taxon>Pseudomonadota</taxon>
        <taxon>Alphaproteobacteria</taxon>
        <taxon>Rhodobacterales</taxon>
        <taxon>Roseobacteraceae</taxon>
        <taxon>Sulfitobacter</taxon>
    </lineage>
</organism>
<accession>A0A7W6Q2U0</accession>
<protein>
    <submittedName>
        <fullName evidence="2">Uncharacterized protein</fullName>
    </submittedName>
</protein>
<keyword evidence="3" id="KW-1185">Reference proteome</keyword>
<feature type="region of interest" description="Disordered" evidence="1">
    <location>
        <begin position="19"/>
        <end position="38"/>
    </location>
</feature>